<dbReference type="GO" id="GO:0003700">
    <property type="term" value="F:DNA-binding transcription factor activity"/>
    <property type="evidence" value="ECO:0007669"/>
    <property type="project" value="InterPro"/>
</dbReference>
<dbReference type="Gene3D" id="3.40.50.2300">
    <property type="match status" value="1"/>
</dbReference>
<dbReference type="InterPro" id="IPR020449">
    <property type="entry name" value="Tscrpt_reg_AraC-type_HTH"/>
</dbReference>
<organism evidence="7 8">
    <name type="scientific">Cohnella phaseoli</name>
    <dbReference type="NCBI Taxonomy" id="456490"/>
    <lineage>
        <taxon>Bacteria</taxon>
        <taxon>Bacillati</taxon>
        <taxon>Bacillota</taxon>
        <taxon>Bacilli</taxon>
        <taxon>Bacillales</taxon>
        <taxon>Paenibacillaceae</taxon>
        <taxon>Cohnella</taxon>
    </lineage>
</organism>
<dbReference type="SUPFAM" id="SSF46689">
    <property type="entry name" value="Homeodomain-like"/>
    <property type="match status" value="1"/>
</dbReference>
<dbReference type="SUPFAM" id="SSF52172">
    <property type="entry name" value="CheY-like"/>
    <property type="match status" value="1"/>
</dbReference>
<keyword evidence="1" id="KW-0805">Transcription regulation</keyword>
<evidence type="ECO:0000256" key="2">
    <source>
        <dbReference type="ARBA" id="ARBA00023125"/>
    </source>
</evidence>
<dbReference type="PROSITE" id="PS01124">
    <property type="entry name" value="HTH_ARAC_FAMILY_2"/>
    <property type="match status" value="1"/>
</dbReference>
<dbReference type="Gene3D" id="1.10.10.60">
    <property type="entry name" value="Homeodomain-like"/>
    <property type="match status" value="2"/>
</dbReference>
<evidence type="ECO:0000256" key="3">
    <source>
        <dbReference type="ARBA" id="ARBA00023163"/>
    </source>
</evidence>
<dbReference type="GO" id="GO:0000160">
    <property type="term" value="P:phosphorelay signal transduction system"/>
    <property type="evidence" value="ECO:0007669"/>
    <property type="project" value="InterPro"/>
</dbReference>
<dbReference type="RefSeq" id="WP_116060589.1">
    <property type="nucleotide sequence ID" value="NZ_QRDZ01000007.1"/>
</dbReference>
<keyword evidence="8" id="KW-1185">Reference proteome</keyword>
<dbReference type="EMBL" id="QRDZ01000007">
    <property type="protein sequence ID" value="RED83953.1"/>
    <property type="molecule type" value="Genomic_DNA"/>
</dbReference>
<dbReference type="CDD" id="cd17536">
    <property type="entry name" value="REC_YesN-like"/>
    <property type="match status" value="1"/>
</dbReference>
<dbReference type="SMART" id="SM00342">
    <property type="entry name" value="HTH_ARAC"/>
    <property type="match status" value="1"/>
</dbReference>
<dbReference type="AlphaFoldDB" id="A0A3D9KCD2"/>
<keyword evidence="2" id="KW-0238">DNA-binding</keyword>
<keyword evidence="3" id="KW-0804">Transcription</keyword>
<dbReference type="OrthoDB" id="2676256at2"/>
<proteinExistence type="predicted"/>
<dbReference type="PRINTS" id="PR00032">
    <property type="entry name" value="HTHARAC"/>
</dbReference>
<evidence type="ECO:0000256" key="1">
    <source>
        <dbReference type="ARBA" id="ARBA00023015"/>
    </source>
</evidence>
<name>A0A3D9KCD2_9BACL</name>
<feature type="domain" description="Response regulatory" evidence="6">
    <location>
        <begin position="3"/>
        <end position="120"/>
    </location>
</feature>
<dbReference type="InterPro" id="IPR001789">
    <property type="entry name" value="Sig_transdc_resp-reg_receiver"/>
</dbReference>
<dbReference type="Pfam" id="PF00072">
    <property type="entry name" value="Response_reg"/>
    <property type="match status" value="1"/>
</dbReference>
<feature type="domain" description="HTH araC/xylS-type" evidence="5">
    <location>
        <begin position="421"/>
        <end position="520"/>
    </location>
</feature>
<dbReference type="GO" id="GO:0043565">
    <property type="term" value="F:sequence-specific DNA binding"/>
    <property type="evidence" value="ECO:0007669"/>
    <property type="project" value="InterPro"/>
</dbReference>
<sequence length="524" mass="58222">MYRVMVVEDEPPLIRDIRYEIERNSTLFQVTATAINGADALRKLEEETPDVLFTDIRMPVMDGLELIKAIRQKHPELPFVILSGYRDFDYAKEALKFQAYDYLLKPVSPDDVREVLIKLEAMLGERREQKKRAVLLSVLQGELISGEFSEALFAGQSLALLVAQCDGTSGMGANAMDLEAELASALAVPGAAIRVLSGRTPLEKIAIVEYNSRGYGDGDGDGDCDGYGDGDVDGKFAEREQLAIAMQHWLSGKSGSAVNVAIGEPRAQLADLSESLGFLRDLLRRRAEHGVSKLIRESETFEAAGGSSPVAVLTNERLSSLRSMVQLQQKSLFKVEMSSLIGEWLLARLPVPDFTSLVKRTLHAVGEGYWRREADIDSVVDECLEGVTSGETMSEFLVTRLENALFEESSASRDSPEGVVDKLDDYLIANCHRNFDPKELASGVGLTAPYLSKLFKLHRGMPLIEYLAYLKIEKAKQLIRSAPELLAKEIGELLGFSDPFYFSRLFKKFEGCSPSEYRKRLEKR</sequence>
<evidence type="ECO:0000259" key="6">
    <source>
        <dbReference type="PROSITE" id="PS50110"/>
    </source>
</evidence>
<dbReference type="SMART" id="SM00448">
    <property type="entry name" value="REC"/>
    <property type="match status" value="1"/>
</dbReference>
<dbReference type="PANTHER" id="PTHR43280:SF30">
    <property type="entry name" value="MMSAB OPERON REGULATORY PROTEIN"/>
    <property type="match status" value="1"/>
</dbReference>
<evidence type="ECO:0000259" key="5">
    <source>
        <dbReference type="PROSITE" id="PS01124"/>
    </source>
</evidence>
<dbReference type="InterPro" id="IPR009057">
    <property type="entry name" value="Homeodomain-like_sf"/>
</dbReference>
<dbReference type="Pfam" id="PF12833">
    <property type="entry name" value="HTH_18"/>
    <property type="match status" value="1"/>
</dbReference>
<feature type="modified residue" description="4-aspartylphosphate" evidence="4">
    <location>
        <position position="55"/>
    </location>
</feature>
<evidence type="ECO:0000256" key="4">
    <source>
        <dbReference type="PROSITE-ProRule" id="PRU00169"/>
    </source>
</evidence>
<evidence type="ECO:0000313" key="8">
    <source>
        <dbReference type="Proteomes" id="UP000256977"/>
    </source>
</evidence>
<keyword evidence="4" id="KW-0597">Phosphoprotein</keyword>
<dbReference type="InterPro" id="IPR011006">
    <property type="entry name" value="CheY-like_superfamily"/>
</dbReference>
<reference evidence="7 8" key="1">
    <citation type="submission" date="2018-07" db="EMBL/GenBank/DDBJ databases">
        <title>Genomic Encyclopedia of Type Strains, Phase III (KMG-III): the genomes of soil and plant-associated and newly described type strains.</title>
        <authorList>
            <person name="Whitman W."/>
        </authorList>
    </citation>
    <scope>NUCLEOTIDE SEQUENCE [LARGE SCALE GENOMIC DNA]</scope>
    <source>
        <strain evidence="7 8">CECT 7287</strain>
    </source>
</reference>
<dbReference type="InterPro" id="IPR018060">
    <property type="entry name" value="HTH_AraC"/>
</dbReference>
<dbReference type="PANTHER" id="PTHR43280">
    <property type="entry name" value="ARAC-FAMILY TRANSCRIPTIONAL REGULATOR"/>
    <property type="match status" value="1"/>
</dbReference>
<protein>
    <submittedName>
        <fullName evidence="7">Helix-turn-helix protein</fullName>
    </submittedName>
</protein>
<accession>A0A3D9KCD2</accession>
<comment type="caution">
    <text evidence="7">The sequence shown here is derived from an EMBL/GenBank/DDBJ whole genome shotgun (WGS) entry which is preliminary data.</text>
</comment>
<dbReference type="Proteomes" id="UP000256977">
    <property type="component" value="Unassembled WGS sequence"/>
</dbReference>
<evidence type="ECO:0000313" key="7">
    <source>
        <dbReference type="EMBL" id="RED83953.1"/>
    </source>
</evidence>
<gene>
    <name evidence="7" type="ORF">DFP98_10760</name>
</gene>
<dbReference type="PROSITE" id="PS50110">
    <property type="entry name" value="RESPONSE_REGULATORY"/>
    <property type="match status" value="1"/>
</dbReference>